<proteinExistence type="predicted"/>
<dbReference type="InterPro" id="IPR011709">
    <property type="entry name" value="DEAD-box_helicase_OB_fold"/>
</dbReference>
<dbReference type="Gene3D" id="3.40.50.300">
    <property type="entry name" value="P-loop containing nucleotide triphosphate hydrolases"/>
    <property type="match status" value="2"/>
</dbReference>
<dbReference type="InterPro" id="IPR007502">
    <property type="entry name" value="Helicase-assoc_dom"/>
</dbReference>
<name>A0A6A7BXW9_9PEZI</name>
<dbReference type="SMART" id="SM00847">
    <property type="entry name" value="HA2"/>
    <property type="match status" value="1"/>
</dbReference>
<dbReference type="AlphaFoldDB" id="A0A6A7BXW9"/>
<dbReference type="PANTHER" id="PTHR18934:SF136">
    <property type="entry name" value="ATP-DEPENDENT RNA HELICASE DHX35-RELATED"/>
    <property type="match status" value="1"/>
</dbReference>
<dbReference type="OrthoDB" id="10253254at2759"/>
<dbReference type="GO" id="GO:0016787">
    <property type="term" value="F:hydrolase activity"/>
    <property type="evidence" value="ECO:0007669"/>
    <property type="project" value="UniProtKB-KW"/>
</dbReference>
<dbReference type="GO" id="GO:0071013">
    <property type="term" value="C:catalytic step 2 spliceosome"/>
    <property type="evidence" value="ECO:0007669"/>
    <property type="project" value="TreeGrafter"/>
</dbReference>
<feature type="domain" description="Helicase-associated" evidence="1">
    <location>
        <begin position="264"/>
        <end position="351"/>
    </location>
</feature>
<feature type="non-terminal residue" evidence="2">
    <location>
        <position position="1"/>
    </location>
</feature>
<dbReference type="Pfam" id="PF07717">
    <property type="entry name" value="OB_NTP_bind"/>
    <property type="match status" value="1"/>
</dbReference>
<keyword evidence="2" id="KW-0378">Hydrolase</keyword>
<dbReference type="GO" id="GO:0003723">
    <property type="term" value="F:RNA binding"/>
    <property type="evidence" value="ECO:0007669"/>
    <property type="project" value="TreeGrafter"/>
</dbReference>
<sequence>DELLSRYKILLLNLHDRTAEGDILFGILKRIRTRRSDLRLIICAPSARDAEHFSDFFSGRKGGGEEGLRIVSLETFAPVEVNYLTEPCEDYTSRALEAVRAINVEGDVMVYLPGWEEVQMLTELLAQEWEKFLPVPITEGGFSEQEARGKRRVFLATGVVELPVGVKYVIDSGFERIGVYDPVERVERLATVPVSKDLAERRARNGKCFRLFTAKAFEMLRERGVPELQRCELSKVILRLMGLGVEMLAEFEFPDPPPIALLEGGLEELCSLGVLSPDGKLTLQGRRIDELGLEPKLGKMVLASAELGCVDEVLSIAAVLGLGCGVWVDREGERENMHKFAAKEGDLVMLLNVYTAFVTRGKQNPQWCHLHGLNFQVMKTAVAAKARLKALLDGFGLKTDASRLPQGQMAGKIAKCVTCGYFANAAKMQPNGTLRSVDEKVIMRLHPGSVLYNREVGWVVFTKITARKGEVMIQNVTAIEKMWLIECAGGYYGIKKT</sequence>
<evidence type="ECO:0000259" key="1">
    <source>
        <dbReference type="SMART" id="SM00847"/>
    </source>
</evidence>
<evidence type="ECO:0000313" key="2">
    <source>
        <dbReference type="EMBL" id="KAF2859535.1"/>
    </source>
</evidence>
<protein>
    <submittedName>
        <fullName evidence="2">P-loop containing nucleoside triphosphate hydrolase protein</fullName>
    </submittedName>
</protein>
<dbReference type="Gene3D" id="1.20.120.1080">
    <property type="match status" value="1"/>
</dbReference>
<keyword evidence="3" id="KW-1185">Reference proteome</keyword>
<reference evidence="2" key="1">
    <citation type="journal article" date="2020" name="Stud. Mycol.">
        <title>101 Dothideomycetes genomes: a test case for predicting lifestyles and emergence of pathogens.</title>
        <authorList>
            <person name="Haridas S."/>
            <person name="Albert R."/>
            <person name="Binder M."/>
            <person name="Bloem J."/>
            <person name="Labutti K."/>
            <person name="Salamov A."/>
            <person name="Andreopoulos B."/>
            <person name="Baker S."/>
            <person name="Barry K."/>
            <person name="Bills G."/>
            <person name="Bluhm B."/>
            <person name="Cannon C."/>
            <person name="Castanera R."/>
            <person name="Culley D."/>
            <person name="Daum C."/>
            <person name="Ezra D."/>
            <person name="Gonzalez J."/>
            <person name="Henrissat B."/>
            <person name="Kuo A."/>
            <person name="Liang C."/>
            <person name="Lipzen A."/>
            <person name="Lutzoni F."/>
            <person name="Magnuson J."/>
            <person name="Mondo S."/>
            <person name="Nolan M."/>
            <person name="Ohm R."/>
            <person name="Pangilinan J."/>
            <person name="Park H.-J."/>
            <person name="Ramirez L."/>
            <person name="Alfaro M."/>
            <person name="Sun H."/>
            <person name="Tritt A."/>
            <person name="Yoshinaga Y."/>
            <person name="Zwiers L.-H."/>
            <person name="Turgeon B."/>
            <person name="Goodwin S."/>
            <person name="Spatafora J."/>
            <person name="Crous P."/>
            <person name="Grigoriev I."/>
        </authorList>
    </citation>
    <scope>NUCLEOTIDE SEQUENCE</scope>
    <source>
        <strain evidence="2">CBS 480.64</strain>
    </source>
</reference>
<dbReference type="SUPFAM" id="SSF52540">
    <property type="entry name" value="P-loop containing nucleoside triphosphate hydrolases"/>
    <property type="match status" value="1"/>
</dbReference>
<organism evidence="2 3">
    <name type="scientific">Piedraia hortae CBS 480.64</name>
    <dbReference type="NCBI Taxonomy" id="1314780"/>
    <lineage>
        <taxon>Eukaryota</taxon>
        <taxon>Fungi</taxon>
        <taxon>Dikarya</taxon>
        <taxon>Ascomycota</taxon>
        <taxon>Pezizomycotina</taxon>
        <taxon>Dothideomycetes</taxon>
        <taxon>Dothideomycetidae</taxon>
        <taxon>Capnodiales</taxon>
        <taxon>Piedraiaceae</taxon>
        <taxon>Piedraia</taxon>
    </lineage>
</organism>
<evidence type="ECO:0000313" key="3">
    <source>
        <dbReference type="Proteomes" id="UP000799421"/>
    </source>
</evidence>
<dbReference type="Proteomes" id="UP000799421">
    <property type="component" value="Unassembled WGS sequence"/>
</dbReference>
<dbReference type="InterPro" id="IPR027417">
    <property type="entry name" value="P-loop_NTPase"/>
</dbReference>
<dbReference type="GO" id="GO:0004386">
    <property type="term" value="F:helicase activity"/>
    <property type="evidence" value="ECO:0007669"/>
    <property type="project" value="TreeGrafter"/>
</dbReference>
<dbReference type="Pfam" id="PF21010">
    <property type="entry name" value="HA2_C"/>
    <property type="match status" value="1"/>
</dbReference>
<dbReference type="EMBL" id="MU005991">
    <property type="protein sequence ID" value="KAF2859535.1"/>
    <property type="molecule type" value="Genomic_DNA"/>
</dbReference>
<accession>A0A6A7BXW9</accession>
<gene>
    <name evidence="2" type="ORF">K470DRAFT_218867</name>
</gene>
<dbReference type="PANTHER" id="PTHR18934">
    <property type="entry name" value="ATP-DEPENDENT RNA HELICASE"/>
    <property type="match status" value="1"/>
</dbReference>